<dbReference type="AlphaFoldDB" id="A0A8S1D673"/>
<dbReference type="OrthoDB" id="1925699at2759"/>
<protein>
    <submittedName>
        <fullName evidence="1">Uncharacterized protein</fullName>
    </submittedName>
</protein>
<accession>A0A8S1D673</accession>
<dbReference type="PANTHER" id="PTHR31649:SF1">
    <property type="entry name" value="FARNESOIC ACID O-METHYL TRANSFERASE DOMAIN-CONTAINING PROTEIN"/>
    <property type="match status" value="1"/>
</dbReference>
<name>A0A8S1D673_9INSE</name>
<evidence type="ECO:0000313" key="1">
    <source>
        <dbReference type="EMBL" id="CAB3378322.1"/>
    </source>
</evidence>
<dbReference type="Proteomes" id="UP000494165">
    <property type="component" value="Unassembled WGS sequence"/>
</dbReference>
<sequence>MDLWFHVKKNGLLMDQPEEITAKNSILVARVSHQGHVLPGYVQVAEKLCYFVYEDEVLVKDEFQLLQNGQHLKWKLHKAGNALPGNAFVAGWSCWQQEFFCYGVVSVNGVPLGGLVRGDNVLSVATKFGIIEAKTFFILLIDSSLVPEDACYAVPAGRVGNSLTYAARAWHENNLLPGHMMDGIAYVIYDDRVVKKTEYQVLCGRPLLRGLTRMEDADIMMPEALQAGHTDKGEPLFLGFDSRQQVTGQVRGGVCYVTTVASFCRVVRCLNYWLYTKTYANQQKLALNLKFD</sequence>
<keyword evidence="2" id="KW-1185">Reference proteome</keyword>
<organism evidence="1 2">
    <name type="scientific">Cloeon dipterum</name>
    <dbReference type="NCBI Taxonomy" id="197152"/>
    <lineage>
        <taxon>Eukaryota</taxon>
        <taxon>Metazoa</taxon>
        <taxon>Ecdysozoa</taxon>
        <taxon>Arthropoda</taxon>
        <taxon>Hexapoda</taxon>
        <taxon>Insecta</taxon>
        <taxon>Pterygota</taxon>
        <taxon>Palaeoptera</taxon>
        <taxon>Ephemeroptera</taxon>
        <taxon>Pisciforma</taxon>
        <taxon>Baetidae</taxon>
        <taxon>Cloeon</taxon>
    </lineage>
</organism>
<comment type="caution">
    <text evidence="1">The sequence shown here is derived from an EMBL/GenBank/DDBJ whole genome shotgun (WGS) entry which is preliminary data.</text>
</comment>
<dbReference type="SMART" id="SM00696">
    <property type="entry name" value="DM9"/>
    <property type="match status" value="1"/>
</dbReference>
<dbReference type="InterPro" id="IPR006616">
    <property type="entry name" value="DM9_repeat"/>
</dbReference>
<evidence type="ECO:0000313" key="2">
    <source>
        <dbReference type="Proteomes" id="UP000494165"/>
    </source>
</evidence>
<proteinExistence type="predicted"/>
<dbReference type="Pfam" id="PF11901">
    <property type="entry name" value="DM9"/>
    <property type="match status" value="2"/>
</dbReference>
<dbReference type="EMBL" id="CADEPI010000162">
    <property type="protein sequence ID" value="CAB3378322.1"/>
    <property type="molecule type" value="Genomic_DNA"/>
</dbReference>
<gene>
    <name evidence="1" type="ORF">CLODIP_2_CD03396</name>
</gene>
<dbReference type="PANTHER" id="PTHR31649">
    <property type="entry name" value="AGAP009604-PA"/>
    <property type="match status" value="1"/>
</dbReference>
<reference evidence="1 2" key="1">
    <citation type="submission" date="2020-04" db="EMBL/GenBank/DDBJ databases">
        <authorList>
            <person name="Alioto T."/>
            <person name="Alioto T."/>
            <person name="Gomez Garrido J."/>
        </authorList>
    </citation>
    <scope>NUCLEOTIDE SEQUENCE [LARGE SCALE GENOMIC DNA]</scope>
</reference>